<evidence type="ECO:0000256" key="5">
    <source>
        <dbReference type="HAMAP-Rule" id="MF_00014"/>
    </source>
</evidence>
<dbReference type="RefSeq" id="WP_076406437.1">
    <property type="nucleotide sequence ID" value="NZ_FTMI01000008.1"/>
</dbReference>
<evidence type="ECO:0000259" key="7">
    <source>
        <dbReference type="Pfam" id="PF01782"/>
    </source>
</evidence>
<evidence type="ECO:0000256" key="2">
    <source>
        <dbReference type="ARBA" id="ARBA00022517"/>
    </source>
</evidence>
<dbReference type="NCBIfam" id="TIGR02273">
    <property type="entry name" value="16S_RimM"/>
    <property type="match status" value="1"/>
</dbReference>
<keyword evidence="4 5" id="KW-0143">Chaperone</keyword>
<evidence type="ECO:0000259" key="8">
    <source>
        <dbReference type="Pfam" id="PF24986"/>
    </source>
</evidence>
<keyword evidence="2 5" id="KW-0690">Ribosome biogenesis</keyword>
<dbReference type="InterPro" id="IPR011033">
    <property type="entry name" value="PRC_barrel-like_sf"/>
</dbReference>
<feature type="domain" description="RimM N-terminal" evidence="7">
    <location>
        <begin position="5"/>
        <end position="85"/>
    </location>
</feature>
<dbReference type="SUPFAM" id="SSF50346">
    <property type="entry name" value="PRC-barrel domain"/>
    <property type="match status" value="1"/>
</dbReference>
<evidence type="ECO:0000256" key="1">
    <source>
        <dbReference type="ARBA" id="ARBA00022490"/>
    </source>
</evidence>
<dbReference type="SUPFAM" id="SSF50447">
    <property type="entry name" value="Translation proteins"/>
    <property type="match status" value="1"/>
</dbReference>
<feature type="domain" description="Ribosome maturation factor RimM PRC barrel" evidence="8">
    <location>
        <begin position="96"/>
        <end position="163"/>
    </location>
</feature>
<dbReference type="AlphaFoldDB" id="A0A1N6VKB3"/>
<organism evidence="9 10">
    <name type="scientific">Cellulosimicrobium aquatile</name>
    <dbReference type="NCBI Taxonomy" id="1612203"/>
    <lineage>
        <taxon>Bacteria</taxon>
        <taxon>Bacillati</taxon>
        <taxon>Actinomycetota</taxon>
        <taxon>Actinomycetes</taxon>
        <taxon>Micrococcales</taxon>
        <taxon>Promicromonosporaceae</taxon>
        <taxon>Cellulosimicrobium</taxon>
    </lineage>
</organism>
<gene>
    <name evidence="5" type="primary">rimM</name>
    <name evidence="9" type="ORF">SAMN05518682_3594</name>
</gene>
<comment type="domain">
    <text evidence="5">The PRC barrel domain binds ribosomal protein uS19.</text>
</comment>
<proteinExistence type="inferred from homology"/>
<evidence type="ECO:0000256" key="4">
    <source>
        <dbReference type="ARBA" id="ARBA00023186"/>
    </source>
</evidence>
<name>A0A1N6VKB3_9MICO</name>
<dbReference type="PANTHER" id="PTHR33692:SF1">
    <property type="entry name" value="RIBOSOME MATURATION FACTOR RIMM"/>
    <property type="match status" value="1"/>
</dbReference>
<evidence type="ECO:0000256" key="3">
    <source>
        <dbReference type="ARBA" id="ARBA00022552"/>
    </source>
</evidence>
<reference evidence="10" key="1">
    <citation type="submission" date="2017-01" db="EMBL/GenBank/DDBJ databases">
        <authorList>
            <person name="Varghese N."/>
            <person name="Submissions S."/>
        </authorList>
    </citation>
    <scope>NUCLEOTIDE SEQUENCE [LARGE SCALE GENOMIC DNA]</scope>
    <source>
        <strain evidence="10">3bp</strain>
    </source>
</reference>
<dbReference type="Pfam" id="PF01782">
    <property type="entry name" value="RimM"/>
    <property type="match status" value="1"/>
</dbReference>
<comment type="function">
    <text evidence="5">An accessory protein needed during the final step in the assembly of 30S ribosomal subunit, possibly for assembly of the head region. Essential for efficient processing of 16S rRNA. May be needed both before and after RbfA during the maturation of 16S rRNA. It has affinity for free ribosomal 30S subunits but not for 70S ribosomes.</text>
</comment>
<dbReference type="GO" id="GO:0042274">
    <property type="term" value="P:ribosomal small subunit biogenesis"/>
    <property type="evidence" value="ECO:0007669"/>
    <property type="project" value="UniProtKB-UniRule"/>
</dbReference>
<dbReference type="Pfam" id="PF24986">
    <property type="entry name" value="PRC_RimM"/>
    <property type="match status" value="1"/>
</dbReference>
<dbReference type="InterPro" id="IPR056792">
    <property type="entry name" value="PRC_RimM"/>
</dbReference>
<dbReference type="GO" id="GO:0005737">
    <property type="term" value="C:cytoplasm"/>
    <property type="evidence" value="ECO:0007669"/>
    <property type="project" value="UniProtKB-SubCell"/>
</dbReference>
<dbReference type="GO" id="GO:0043022">
    <property type="term" value="F:ribosome binding"/>
    <property type="evidence" value="ECO:0007669"/>
    <property type="project" value="InterPro"/>
</dbReference>
<comment type="subcellular location">
    <subcellularLocation>
        <location evidence="5">Cytoplasm</location>
    </subcellularLocation>
</comment>
<dbReference type="InterPro" id="IPR002676">
    <property type="entry name" value="RimM_N"/>
</dbReference>
<keyword evidence="1 5" id="KW-0963">Cytoplasm</keyword>
<accession>A0A1N6VKB3</accession>
<dbReference type="EMBL" id="FTMI01000008">
    <property type="protein sequence ID" value="SIQ78261.1"/>
    <property type="molecule type" value="Genomic_DNA"/>
</dbReference>
<dbReference type="HAMAP" id="MF_00014">
    <property type="entry name" value="Ribosome_mat_RimM"/>
    <property type="match status" value="1"/>
</dbReference>
<dbReference type="Gene3D" id="2.30.30.240">
    <property type="entry name" value="PRC-barrel domain"/>
    <property type="match status" value="1"/>
</dbReference>
<comment type="similarity">
    <text evidence="5">Belongs to the RimM family.</text>
</comment>
<dbReference type="InterPro" id="IPR036976">
    <property type="entry name" value="RimM_N_sf"/>
</dbReference>
<dbReference type="Proteomes" id="UP000186235">
    <property type="component" value="Unassembled WGS sequence"/>
</dbReference>
<dbReference type="GO" id="GO:0005840">
    <property type="term" value="C:ribosome"/>
    <property type="evidence" value="ECO:0007669"/>
    <property type="project" value="InterPro"/>
</dbReference>
<dbReference type="InterPro" id="IPR009000">
    <property type="entry name" value="Transl_B-barrel_sf"/>
</dbReference>
<feature type="compositionally biased region" description="Low complexity" evidence="6">
    <location>
        <begin position="175"/>
        <end position="187"/>
    </location>
</feature>
<comment type="subunit">
    <text evidence="5">Binds ribosomal protein uS19.</text>
</comment>
<keyword evidence="10" id="KW-1185">Reference proteome</keyword>
<evidence type="ECO:0000313" key="9">
    <source>
        <dbReference type="EMBL" id="SIQ78261.1"/>
    </source>
</evidence>
<dbReference type="PANTHER" id="PTHR33692">
    <property type="entry name" value="RIBOSOME MATURATION FACTOR RIMM"/>
    <property type="match status" value="1"/>
</dbReference>
<evidence type="ECO:0000256" key="6">
    <source>
        <dbReference type="SAM" id="MobiDB-lite"/>
    </source>
</evidence>
<dbReference type="Gene3D" id="2.40.30.60">
    <property type="entry name" value="RimM"/>
    <property type="match status" value="1"/>
</dbReference>
<evidence type="ECO:0000313" key="10">
    <source>
        <dbReference type="Proteomes" id="UP000186235"/>
    </source>
</evidence>
<dbReference type="InterPro" id="IPR011961">
    <property type="entry name" value="RimM"/>
</dbReference>
<feature type="region of interest" description="Disordered" evidence="6">
    <location>
        <begin position="175"/>
        <end position="196"/>
    </location>
</feature>
<protein>
    <recommendedName>
        <fullName evidence="5">Ribosome maturation factor RimM</fullName>
    </recommendedName>
</protein>
<keyword evidence="3 5" id="KW-0698">rRNA processing</keyword>
<sequence length="196" mass="20601">MELTVARVGKAHGLRGEVALDLRTDDPEERLAVGERLETRPADAGPLTVATVRVHQGRWLVGFEGVRDRTGAEALRGVELVVEAEASDEEDAWYPHELAGLRAEGTDGRVLGRVEGLEHLPAHDVLVLREPDGARTLVPFVRQIVPVVDVAGGRVVLDPPGGLLASDAEHLEVAAPSAGDAAAEPGSQDASADGEA</sequence>
<dbReference type="GO" id="GO:0006364">
    <property type="term" value="P:rRNA processing"/>
    <property type="evidence" value="ECO:0007669"/>
    <property type="project" value="UniProtKB-UniRule"/>
</dbReference>